<gene>
    <name evidence="3" type="ORF">KNV97_00340</name>
</gene>
<evidence type="ECO:0000256" key="2">
    <source>
        <dbReference type="SAM" id="SignalP"/>
    </source>
</evidence>
<evidence type="ECO:0000313" key="4">
    <source>
        <dbReference type="Proteomes" id="UP000694232"/>
    </source>
</evidence>
<organism evidence="3 4">
    <name type="scientific">Vibrio ostreae</name>
    <dbReference type="NCBI Taxonomy" id="2841925"/>
    <lineage>
        <taxon>Bacteria</taxon>
        <taxon>Pseudomonadati</taxon>
        <taxon>Pseudomonadota</taxon>
        <taxon>Gammaproteobacteria</taxon>
        <taxon>Vibrionales</taxon>
        <taxon>Vibrionaceae</taxon>
        <taxon>Vibrio</taxon>
    </lineage>
</organism>
<sequence>MKKRTLVTGLLVLLPVCSALAKPQLTGCAAKEHDIKQQIEQAHKHNNPHRADGLHKALREVREHCTDESLRRERLSDVHEKEHEVTQRLRDLDEAKQSGNPEKIEKRKKKLKEARQELAEAKAELSK</sequence>
<dbReference type="InterPro" id="IPR009468">
    <property type="entry name" value="DUF1090"/>
</dbReference>
<feature type="compositionally biased region" description="Basic and acidic residues" evidence="1">
    <location>
        <begin position="66"/>
        <end position="96"/>
    </location>
</feature>
<dbReference type="Proteomes" id="UP000694232">
    <property type="component" value="Chromosome 2"/>
</dbReference>
<dbReference type="KEGG" id="vos:KNV97_00340"/>
<reference evidence="3" key="1">
    <citation type="submission" date="2021-06" db="EMBL/GenBank/DDBJ databases">
        <title>Vibrio nov. sp., novel gut bacterium isolated from Yellow Sea oyster.</title>
        <authorList>
            <person name="Muhammad N."/>
            <person name="Nguyen T.H."/>
            <person name="Lee Y.-J."/>
            <person name="Ko J."/>
            <person name="Kim S.-G."/>
        </authorList>
    </citation>
    <scope>NUCLEOTIDE SEQUENCE</scope>
    <source>
        <strain evidence="3">OG9-811</strain>
    </source>
</reference>
<dbReference type="Pfam" id="PF06476">
    <property type="entry name" value="DUF1090"/>
    <property type="match status" value="1"/>
</dbReference>
<name>A0A975YLU4_9VIBR</name>
<accession>A0A975YLU4</accession>
<feature type="signal peptide" evidence="2">
    <location>
        <begin position="1"/>
        <end position="21"/>
    </location>
</feature>
<evidence type="ECO:0000313" key="3">
    <source>
        <dbReference type="EMBL" id="QXO16023.1"/>
    </source>
</evidence>
<feature type="region of interest" description="Disordered" evidence="1">
    <location>
        <begin position="66"/>
        <end position="111"/>
    </location>
</feature>
<dbReference type="RefSeq" id="WP_218561822.1">
    <property type="nucleotide sequence ID" value="NZ_CP076642.1"/>
</dbReference>
<proteinExistence type="predicted"/>
<dbReference type="EMBL" id="CP076642">
    <property type="protein sequence ID" value="QXO16023.1"/>
    <property type="molecule type" value="Genomic_DNA"/>
</dbReference>
<feature type="chain" id="PRO_5037767645" evidence="2">
    <location>
        <begin position="22"/>
        <end position="127"/>
    </location>
</feature>
<protein>
    <submittedName>
        <fullName evidence="3">DUF1090 domain-containing protein</fullName>
    </submittedName>
</protein>
<dbReference type="AlphaFoldDB" id="A0A975YLU4"/>
<keyword evidence="4" id="KW-1185">Reference proteome</keyword>
<keyword evidence="2" id="KW-0732">Signal</keyword>
<evidence type="ECO:0000256" key="1">
    <source>
        <dbReference type="SAM" id="MobiDB-lite"/>
    </source>
</evidence>